<accession>F2PZX9</accession>
<sequence>MATIAEALAAQQQYQIQMLVGRNQGNANNKDVASSSHFYHPHTKLLEDHVFQLDRLDLESSPTTYGRDS</sequence>
<reference evidence="2" key="1">
    <citation type="journal article" date="2012" name="MBio">
        <title>Comparative genome analysis of Trichophyton rubrum and related dermatophytes reveals candidate genes involved in infection.</title>
        <authorList>
            <person name="Martinez D.A."/>
            <person name="Oliver B.G."/>
            <person name="Graeser Y."/>
            <person name="Goldberg J.M."/>
            <person name="Li W."/>
            <person name="Martinez-Rossi N.M."/>
            <person name="Monod M."/>
            <person name="Shelest E."/>
            <person name="Barton R.C."/>
            <person name="Birch E."/>
            <person name="Brakhage A.A."/>
            <person name="Chen Z."/>
            <person name="Gurr S.J."/>
            <person name="Heiman D."/>
            <person name="Heitman J."/>
            <person name="Kosti I."/>
            <person name="Rossi A."/>
            <person name="Saif S."/>
            <person name="Samalova M."/>
            <person name="Saunders C.W."/>
            <person name="Shea T."/>
            <person name="Summerbell R.C."/>
            <person name="Xu J."/>
            <person name="Young S."/>
            <person name="Zeng Q."/>
            <person name="Birren B.W."/>
            <person name="Cuomo C.A."/>
            <person name="White T.C."/>
        </authorList>
    </citation>
    <scope>NUCLEOTIDE SEQUENCE [LARGE SCALE GENOMIC DNA]</scope>
    <source>
        <strain evidence="2">ATCC MYA-4606 / CBS 127.97</strain>
    </source>
</reference>
<proteinExistence type="predicted"/>
<protein>
    <submittedName>
        <fullName evidence="1">Uncharacterized protein</fullName>
    </submittedName>
</protein>
<dbReference type="VEuPathDB" id="FungiDB:TEQG_08759"/>
<dbReference type="HOGENOM" id="CLU_2777709_0_0_1"/>
<name>F2PZX9_TRIEC</name>
<dbReference type="AlphaFoldDB" id="F2PZX9"/>
<evidence type="ECO:0000313" key="1">
    <source>
        <dbReference type="EMBL" id="EGE07447.1"/>
    </source>
</evidence>
<dbReference type="Proteomes" id="UP000009169">
    <property type="component" value="Unassembled WGS sequence"/>
</dbReference>
<keyword evidence="2" id="KW-1185">Reference proteome</keyword>
<dbReference type="EMBL" id="DS995760">
    <property type="protein sequence ID" value="EGE07447.1"/>
    <property type="molecule type" value="Genomic_DNA"/>
</dbReference>
<evidence type="ECO:0000313" key="2">
    <source>
        <dbReference type="Proteomes" id="UP000009169"/>
    </source>
</evidence>
<gene>
    <name evidence="1" type="ORF">TEQG_08759</name>
</gene>
<organism evidence="1 2">
    <name type="scientific">Trichophyton equinum (strain ATCC MYA-4606 / CBS 127.97)</name>
    <name type="common">Horse ringworm fungus</name>
    <dbReference type="NCBI Taxonomy" id="559882"/>
    <lineage>
        <taxon>Eukaryota</taxon>
        <taxon>Fungi</taxon>
        <taxon>Dikarya</taxon>
        <taxon>Ascomycota</taxon>
        <taxon>Pezizomycotina</taxon>
        <taxon>Eurotiomycetes</taxon>
        <taxon>Eurotiomycetidae</taxon>
        <taxon>Onygenales</taxon>
        <taxon>Arthrodermataceae</taxon>
        <taxon>Trichophyton</taxon>
    </lineage>
</organism>